<comment type="caution">
    <text evidence="2">The sequence shown here is derived from an EMBL/GenBank/DDBJ whole genome shotgun (WGS) entry which is preliminary data.</text>
</comment>
<feature type="domain" description="Phage head morphogenesis" evidence="1">
    <location>
        <begin position="178"/>
        <end position="296"/>
    </location>
</feature>
<organism evidence="2 3">
    <name type="scientific">Sphingomonas xinjiangensis</name>
    <dbReference type="NCBI Taxonomy" id="643568"/>
    <lineage>
        <taxon>Bacteria</taxon>
        <taxon>Pseudomonadati</taxon>
        <taxon>Pseudomonadota</taxon>
        <taxon>Alphaproteobacteria</taxon>
        <taxon>Sphingomonadales</taxon>
        <taxon>Sphingomonadaceae</taxon>
        <taxon>Sphingomonas</taxon>
    </lineage>
</organism>
<dbReference type="EMBL" id="JACIJF010000001">
    <property type="protein sequence ID" value="MBB5709330.1"/>
    <property type="molecule type" value="Genomic_DNA"/>
</dbReference>
<gene>
    <name evidence="2" type="ORF">FHT02_000536</name>
</gene>
<sequence>MGQRASPDWLARVSGAAAAEALMRYDLATLARRARNPRRKAIVIRDIVPPAVLSTDLYRAAYLPVVTAWERHAAGIAEEYARTLSGMTTDSAEDLQARLDAASSELERLFILLDSALRDWTVRTEAWQRDKWRGAVLSATGVDLGTMLGPEDVRETLASYLAWNSDLVRDVSAQTRKRISHAVFSGLQNRTPAREVAKSIREATGLARDRSQRIASDQLSKVSSALADERRRQAGISYWKWRHSGKLHPRVRHQDRDGDIYADTAAGAGGEVDGKTVLAPPEANDLPGRQPYCGCRSQSVLVLDD</sequence>
<dbReference type="Pfam" id="PF04233">
    <property type="entry name" value="Phage_Mu_F"/>
    <property type="match status" value="1"/>
</dbReference>
<reference evidence="2 3" key="1">
    <citation type="submission" date="2020-08" db="EMBL/GenBank/DDBJ databases">
        <title>Genomic Encyclopedia of Type Strains, Phase IV (KMG-IV): sequencing the most valuable type-strain genomes for metagenomic binning, comparative biology and taxonomic classification.</title>
        <authorList>
            <person name="Goeker M."/>
        </authorList>
    </citation>
    <scope>NUCLEOTIDE SEQUENCE [LARGE SCALE GENOMIC DNA]</scope>
    <source>
        <strain evidence="2 3">DSM 26736</strain>
    </source>
</reference>
<proteinExistence type="predicted"/>
<evidence type="ECO:0000259" key="1">
    <source>
        <dbReference type="Pfam" id="PF04233"/>
    </source>
</evidence>
<keyword evidence="3" id="KW-1185">Reference proteome</keyword>
<accession>A0A840YK66</accession>
<dbReference type="InterPro" id="IPR006528">
    <property type="entry name" value="Phage_head_morphogenesis_dom"/>
</dbReference>
<protein>
    <recommendedName>
        <fullName evidence="1">Phage head morphogenesis domain-containing protein</fullName>
    </recommendedName>
</protein>
<dbReference type="Proteomes" id="UP000527143">
    <property type="component" value="Unassembled WGS sequence"/>
</dbReference>
<evidence type="ECO:0000313" key="2">
    <source>
        <dbReference type="EMBL" id="MBB5709330.1"/>
    </source>
</evidence>
<dbReference type="AlphaFoldDB" id="A0A840YK66"/>
<name>A0A840YK66_9SPHN</name>
<dbReference type="RefSeq" id="WP_246352135.1">
    <property type="nucleotide sequence ID" value="NZ_JACIJF010000001.1"/>
</dbReference>
<evidence type="ECO:0000313" key="3">
    <source>
        <dbReference type="Proteomes" id="UP000527143"/>
    </source>
</evidence>